<keyword evidence="1" id="KW-0233">DNA recombination</keyword>
<reference evidence="3" key="3">
    <citation type="journal article" date="2023" name="J. Biotechnol.">
        <title>Draft Genome Sequences of Endophytic Pseudomonas Strains, Isolated from the Interior of Brassicaceae Plants.</title>
        <authorList>
            <person name="Kaneko H."/>
            <person name="Furuya T."/>
        </authorList>
    </citation>
    <scope>NUCLEOTIDE SEQUENCE</scope>
    <source>
        <strain evidence="3">RS3R-1</strain>
    </source>
</reference>
<evidence type="ECO:0000313" key="3">
    <source>
        <dbReference type="EMBL" id="GLH44639.1"/>
    </source>
</evidence>
<organism evidence="3 4">
    <name type="scientific">Pseudomonas atacamensis</name>
    <dbReference type="NCBI Taxonomy" id="2565368"/>
    <lineage>
        <taxon>Bacteria</taxon>
        <taxon>Pseudomonadati</taxon>
        <taxon>Pseudomonadota</taxon>
        <taxon>Gammaproteobacteria</taxon>
        <taxon>Pseudomonadales</taxon>
        <taxon>Pseudomonadaceae</taxon>
        <taxon>Pseudomonas</taxon>
    </lineage>
</organism>
<comment type="caution">
    <text evidence="3">The sequence shown here is derived from an EMBL/GenBank/DDBJ whole genome shotgun (WGS) entry which is preliminary data.</text>
</comment>
<dbReference type="EMBL" id="BSCQ01000042">
    <property type="protein sequence ID" value="GLH44639.1"/>
    <property type="molecule type" value="Genomic_DNA"/>
</dbReference>
<protein>
    <submittedName>
        <fullName evidence="3">Integrase</fullName>
    </submittedName>
</protein>
<reference evidence="3" key="2">
    <citation type="submission" date="2022-11" db="EMBL/GenBank/DDBJ databases">
        <title>Draft genome sequencing of Pseudomonas atacamensis RS3R1.</title>
        <authorList>
            <person name="Furuya T."/>
            <person name="Kaneko H."/>
        </authorList>
    </citation>
    <scope>NUCLEOTIDE SEQUENCE</scope>
    <source>
        <strain evidence="3">RS3R-1</strain>
    </source>
</reference>
<gene>
    <name evidence="3" type="ORF">RS3R1_37270</name>
</gene>
<evidence type="ECO:0000313" key="4">
    <source>
        <dbReference type="Proteomes" id="UP001145022"/>
    </source>
</evidence>
<dbReference type="InterPro" id="IPR013762">
    <property type="entry name" value="Integrase-like_cat_sf"/>
</dbReference>
<dbReference type="RefSeq" id="WP_281892148.1">
    <property type="nucleotide sequence ID" value="NZ_BSCQ01000042.1"/>
</dbReference>
<dbReference type="SUPFAM" id="SSF56349">
    <property type="entry name" value="DNA breaking-rejoining enzymes"/>
    <property type="match status" value="1"/>
</dbReference>
<feature type="region of interest" description="Disordered" evidence="2">
    <location>
        <begin position="400"/>
        <end position="425"/>
    </location>
</feature>
<evidence type="ECO:0000256" key="1">
    <source>
        <dbReference type="ARBA" id="ARBA00023172"/>
    </source>
</evidence>
<dbReference type="InterPro" id="IPR011010">
    <property type="entry name" value="DNA_brk_join_enz"/>
</dbReference>
<dbReference type="Gene3D" id="1.10.443.10">
    <property type="entry name" value="Intergrase catalytic core"/>
    <property type="match status" value="1"/>
</dbReference>
<reference evidence="3" key="1">
    <citation type="journal article" date="2021" name="Sci. Rep.">
        <title>An efficient direct screening system for microorganisms that activate plant immune responses based on plant-microbe interactions using cultured plant cells.</title>
        <authorList>
            <person name="Kurokawa M."/>
            <person name="Nakano M."/>
            <person name="Kitahata N."/>
            <person name="Kuchitsu K."/>
            <person name="Furuya T."/>
        </authorList>
    </citation>
    <scope>NUCLEOTIDE SEQUENCE</scope>
    <source>
        <strain evidence="3">RS3R-1</strain>
    </source>
</reference>
<proteinExistence type="predicted"/>
<dbReference type="Proteomes" id="UP001145022">
    <property type="component" value="Unassembled WGS sequence"/>
</dbReference>
<evidence type="ECO:0000256" key="2">
    <source>
        <dbReference type="SAM" id="MobiDB-lite"/>
    </source>
</evidence>
<name>A0ABQ5PMC1_9PSED</name>
<sequence>MSQVVKRKRGYAFLDTFGETNSAPHATAPWLLTDFAASVWRVKTSQNEPFELDWGVQLWDGSLLTDEHHDELMRSLKHLLIIGANGVNEEFATLAPVSQNMRVMNALRVVDYLLIHAKGFQLIPFGLGALNGDDLKGILNQLASTPRFADSVYQWHTRVSAFCAKALSELTQSEEEEIFAKYPTMKEVSDDELEDLKLDIAVSDIPRVRAALMKAGAYYGSSHLGWRVSTKSLSKILYTDTVRGWGTPKTALHALTFHPEDQRYLREYPGVSVTTGNSEALQQSLYYYFRYTIVNSAALKALGLPYPSDTEEITDYIPKVNEPSRFRSVPSANLMKLFRKSMEFHVEHGRNVLDGFVNVASYCRAQGIPMIHITKEEFLRVIGPELVNLGVKKLGLSSHNSFDNKKDKGGRGNGRQSTRRRKGTPEKYFTDLRANHGLLELVYVYLGSIQMTIGMLMARRVDELVTLNVKKCLDESKSWLIFKLAKSTRKALGLRQRESRPIDAIAVEMIEELQRFQNQLKAAGVIDELTDLFATPSSQGYDGLRDCTLHLYNRHLDFACDYFESDLNDKGERYYVRQHQMRRFFAIMFFYTNSYGELDTLRWMLGHRDIEHVWHYLTECLEPKDIRGAGARYFADRAKQDRLENYDNLKKLLAEKFGTTSFKLVDEQQIESYLEAMQEEGKVQIKPHFYNDENGKSMKVLFIVTEEKSGAPQ</sequence>
<keyword evidence="4" id="KW-1185">Reference proteome</keyword>
<accession>A0ABQ5PMC1</accession>